<evidence type="ECO:0000313" key="1">
    <source>
        <dbReference type="EMBL" id="PXW53688.1"/>
    </source>
</evidence>
<dbReference type="EMBL" id="QJJK01000013">
    <property type="protein sequence ID" value="PXW53688.1"/>
    <property type="molecule type" value="Genomic_DNA"/>
</dbReference>
<evidence type="ECO:0000313" key="2">
    <source>
        <dbReference type="Proteomes" id="UP000248021"/>
    </source>
</evidence>
<gene>
    <name evidence="1" type="ORF">C7450_113176</name>
</gene>
<proteinExistence type="predicted"/>
<dbReference type="AlphaFoldDB" id="A0A2V3TW30"/>
<accession>A0A2V3TW30</accession>
<dbReference type="RefSeq" id="WP_245450137.1">
    <property type="nucleotide sequence ID" value="NZ_JAHBRY010000001.1"/>
</dbReference>
<organism evidence="1 2">
    <name type="scientific">Chelatococcus asaccharovorans</name>
    <dbReference type="NCBI Taxonomy" id="28210"/>
    <lineage>
        <taxon>Bacteria</taxon>
        <taxon>Pseudomonadati</taxon>
        <taxon>Pseudomonadota</taxon>
        <taxon>Alphaproteobacteria</taxon>
        <taxon>Hyphomicrobiales</taxon>
        <taxon>Chelatococcaceae</taxon>
        <taxon>Chelatococcus</taxon>
    </lineage>
</organism>
<reference evidence="1 2" key="1">
    <citation type="submission" date="2018-05" db="EMBL/GenBank/DDBJ databases">
        <title>Genomic Encyclopedia of Type Strains, Phase IV (KMG-IV): sequencing the most valuable type-strain genomes for metagenomic binning, comparative biology and taxonomic classification.</title>
        <authorList>
            <person name="Goeker M."/>
        </authorList>
    </citation>
    <scope>NUCLEOTIDE SEQUENCE [LARGE SCALE GENOMIC DNA]</scope>
    <source>
        <strain evidence="1 2">DSM 6462</strain>
    </source>
</reference>
<name>A0A2V3TW30_9HYPH</name>
<keyword evidence="2" id="KW-1185">Reference proteome</keyword>
<comment type="caution">
    <text evidence="1">The sequence shown here is derived from an EMBL/GenBank/DDBJ whole genome shotgun (WGS) entry which is preliminary data.</text>
</comment>
<sequence>MDRHYRTAARELAKLGTSVEADTIVETALAMVVLQSFEPQRFKSDKAFRVQLSRRLRGLTDLNAGLWYDHTTGKMKRAYRELSPKAAVIIAGIITQAFGPAGLRIAQLERMDHEERNYGVSTVRRALEALD</sequence>
<protein>
    <submittedName>
        <fullName evidence="1">Uncharacterized protein</fullName>
    </submittedName>
</protein>
<dbReference type="Proteomes" id="UP000248021">
    <property type="component" value="Unassembled WGS sequence"/>
</dbReference>